<evidence type="ECO:0000256" key="1">
    <source>
        <dbReference type="PROSITE-ProRule" id="PRU00094"/>
    </source>
</evidence>
<evidence type="ECO:0000313" key="5">
    <source>
        <dbReference type="EMBL" id="CAK5282275.1"/>
    </source>
</evidence>
<dbReference type="SUPFAM" id="SSF57716">
    <property type="entry name" value="Glucocorticoid receptor-like (DNA-binding domain)"/>
    <property type="match status" value="1"/>
</dbReference>
<dbReference type="AlphaFoldDB" id="A0AAD2HW88"/>
<feature type="region of interest" description="Disordered" evidence="2">
    <location>
        <begin position="569"/>
        <end position="608"/>
    </location>
</feature>
<name>A0AAD2HW88_9AGAR</name>
<dbReference type="SUPFAM" id="SSF81383">
    <property type="entry name" value="F-box domain"/>
    <property type="match status" value="1"/>
</dbReference>
<comment type="caution">
    <text evidence="5">The sequence shown here is derived from an EMBL/GenBank/DDBJ whole genome shotgun (WGS) entry which is preliminary data.</text>
</comment>
<dbReference type="EMBL" id="CAVNYO010000451">
    <property type="protein sequence ID" value="CAK5282275.1"/>
    <property type="molecule type" value="Genomic_DNA"/>
</dbReference>
<dbReference type="EMBL" id="CAVNYO010000450">
    <property type="protein sequence ID" value="CAK5282258.1"/>
    <property type="molecule type" value="Genomic_DNA"/>
</dbReference>
<evidence type="ECO:0000259" key="3">
    <source>
        <dbReference type="PROSITE" id="PS50114"/>
    </source>
</evidence>
<accession>A0AAD2HW88</accession>
<dbReference type="SMART" id="SM00401">
    <property type="entry name" value="ZnF_GATA"/>
    <property type="match status" value="1"/>
</dbReference>
<gene>
    <name evidence="4" type="ORF">MYCIT1_LOCUS33866</name>
    <name evidence="5" type="ORF">MYCIT1_LOCUS33897</name>
</gene>
<dbReference type="Gene3D" id="3.80.10.10">
    <property type="entry name" value="Ribonuclease Inhibitor"/>
    <property type="match status" value="1"/>
</dbReference>
<organism evidence="5 6">
    <name type="scientific">Mycena citricolor</name>
    <dbReference type="NCBI Taxonomy" id="2018698"/>
    <lineage>
        <taxon>Eukaryota</taxon>
        <taxon>Fungi</taxon>
        <taxon>Dikarya</taxon>
        <taxon>Basidiomycota</taxon>
        <taxon>Agaricomycotina</taxon>
        <taxon>Agaricomycetes</taxon>
        <taxon>Agaricomycetidae</taxon>
        <taxon>Agaricales</taxon>
        <taxon>Marasmiineae</taxon>
        <taxon>Mycenaceae</taxon>
        <taxon>Mycena</taxon>
    </lineage>
</organism>
<evidence type="ECO:0000313" key="6">
    <source>
        <dbReference type="Proteomes" id="UP001295794"/>
    </source>
</evidence>
<dbReference type="GO" id="GO:0006355">
    <property type="term" value="P:regulation of DNA-templated transcription"/>
    <property type="evidence" value="ECO:0007669"/>
    <property type="project" value="InterPro"/>
</dbReference>
<dbReference type="Proteomes" id="UP001295794">
    <property type="component" value="Unassembled WGS sequence"/>
</dbReference>
<protein>
    <recommendedName>
        <fullName evidence="3">GATA-type domain-containing protein</fullName>
    </recommendedName>
</protein>
<keyword evidence="1" id="KW-0479">Metal-binding</keyword>
<keyword evidence="6" id="KW-1185">Reference proteome</keyword>
<dbReference type="InterPro" id="IPR000679">
    <property type="entry name" value="Znf_GATA"/>
</dbReference>
<dbReference type="CDD" id="cd09917">
    <property type="entry name" value="F-box_SF"/>
    <property type="match status" value="1"/>
</dbReference>
<evidence type="ECO:0000256" key="2">
    <source>
        <dbReference type="SAM" id="MobiDB-lite"/>
    </source>
</evidence>
<dbReference type="GO" id="GO:0008270">
    <property type="term" value="F:zinc ion binding"/>
    <property type="evidence" value="ECO:0007669"/>
    <property type="project" value="UniProtKB-KW"/>
</dbReference>
<dbReference type="CDD" id="cd00202">
    <property type="entry name" value="ZnF_GATA"/>
    <property type="match status" value="1"/>
</dbReference>
<dbReference type="InterPro" id="IPR032675">
    <property type="entry name" value="LRR_dom_sf"/>
</dbReference>
<dbReference type="InterPro" id="IPR036047">
    <property type="entry name" value="F-box-like_dom_sf"/>
</dbReference>
<dbReference type="GO" id="GO:0043565">
    <property type="term" value="F:sequence-specific DNA binding"/>
    <property type="evidence" value="ECO:0007669"/>
    <property type="project" value="InterPro"/>
</dbReference>
<dbReference type="SUPFAM" id="SSF52047">
    <property type="entry name" value="RNI-like"/>
    <property type="match status" value="1"/>
</dbReference>
<feature type="domain" description="GATA-type" evidence="3">
    <location>
        <begin position="448"/>
        <end position="505"/>
    </location>
</feature>
<reference evidence="5" key="1">
    <citation type="submission" date="2023-11" db="EMBL/GenBank/DDBJ databases">
        <authorList>
            <person name="De Vega J J."/>
            <person name="De Vega J J."/>
        </authorList>
    </citation>
    <scope>NUCLEOTIDE SEQUENCE</scope>
</reference>
<proteinExistence type="predicted"/>
<sequence length="608" mass="67310">MTSADNINLDVLELIFAYLSGNDLVSVALVSHSFFSGVIPQLYSTLLFRLAHAKRYPRVMSPFAAIVEHPEFAVHVRHVDIRTVPVVKSQYNARFLSECTHALDLCPNITSFRCSIQAVTAPFLTPLIEKERLHDLRINANLTTEQSAKIVQLRRVRHLTLDFASWNLVNMLPLWVGRLQGWLLHLTLFMVAELDEVMLKTVLENLPDLLGLHVIGCGKTDHAGVLAGVAHTPHLEALSFTTGDSNKVLPNPPSSLTRLRHLAVDTRLSAVHPPSTALIGSILSHITQSNPPLESFLLKYPDRQMAIPAAFVNILIASHGRTLKTVGFIDCNLATPDVLASLCRACLVLERLEISIPVRDLGIFSQALSQSQTLRTLIDIEQHSHSPRPTLSQDGVRGMMQQTPTLQRVVTEGRTRIWTLHALMPPAPTVALSPDLRHLSDDSCSRGPSVTRCCANCATIGPCKAWRKSVLHIGKILCNKCGLYERKHKSPRPVDLEHHKGHRSRANELGAMTADEVPIQHNLEESRGPEFSLPSQPPPDILAREYYVHAPQYEPYYSQLNTPPTCTWVPPQPCYASPQPAGTAPDGPVDVPPESDSRNRPGVQDEPR</sequence>
<dbReference type="Gene3D" id="3.30.50.10">
    <property type="entry name" value="Erythroid Transcription Factor GATA-1, subunit A"/>
    <property type="match status" value="1"/>
</dbReference>
<feature type="compositionally biased region" description="Basic and acidic residues" evidence="2">
    <location>
        <begin position="595"/>
        <end position="608"/>
    </location>
</feature>
<evidence type="ECO:0000313" key="4">
    <source>
        <dbReference type="EMBL" id="CAK5282258.1"/>
    </source>
</evidence>
<dbReference type="InterPro" id="IPR013088">
    <property type="entry name" value="Znf_NHR/GATA"/>
</dbReference>
<dbReference type="PROSITE" id="PS50114">
    <property type="entry name" value="GATA_ZN_FINGER_2"/>
    <property type="match status" value="1"/>
</dbReference>
<keyword evidence="1" id="KW-0863">Zinc-finger</keyword>
<keyword evidence="1" id="KW-0862">Zinc</keyword>